<protein>
    <submittedName>
        <fullName evidence="2">Uncharacterized protein</fullName>
    </submittedName>
</protein>
<name>A0A937D007_9HYPH</name>
<gene>
    <name evidence="2" type="ORF">JKG68_25470</name>
</gene>
<evidence type="ECO:0000313" key="2">
    <source>
        <dbReference type="EMBL" id="MBL0407279.1"/>
    </source>
</evidence>
<feature type="compositionally biased region" description="Basic and acidic residues" evidence="1">
    <location>
        <begin position="151"/>
        <end position="168"/>
    </location>
</feature>
<dbReference type="EMBL" id="JAEQMY010000072">
    <property type="protein sequence ID" value="MBL0407279.1"/>
    <property type="molecule type" value="Genomic_DNA"/>
</dbReference>
<comment type="caution">
    <text evidence="2">The sequence shown here is derived from an EMBL/GenBank/DDBJ whole genome shotgun (WGS) entry which is preliminary data.</text>
</comment>
<dbReference type="RefSeq" id="WP_202064336.1">
    <property type="nucleotide sequence ID" value="NZ_JAEQMY010000072.1"/>
</dbReference>
<keyword evidence="3" id="KW-1185">Reference proteome</keyword>
<reference evidence="2" key="1">
    <citation type="submission" date="2021-01" db="EMBL/GenBank/DDBJ databases">
        <title>Microvirga sp.</title>
        <authorList>
            <person name="Kim M.K."/>
        </authorList>
    </citation>
    <scope>NUCLEOTIDE SEQUENCE</scope>
    <source>
        <strain evidence="2">5420S-16</strain>
    </source>
</reference>
<dbReference type="Proteomes" id="UP000605848">
    <property type="component" value="Unassembled WGS sequence"/>
</dbReference>
<accession>A0A937D007</accession>
<dbReference type="AlphaFoldDB" id="A0A937D007"/>
<proteinExistence type="predicted"/>
<feature type="region of interest" description="Disordered" evidence="1">
    <location>
        <begin position="132"/>
        <end position="180"/>
    </location>
</feature>
<organism evidence="2 3">
    <name type="scientific">Microvirga aerilata</name>
    <dbReference type="NCBI Taxonomy" id="670292"/>
    <lineage>
        <taxon>Bacteria</taxon>
        <taxon>Pseudomonadati</taxon>
        <taxon>Pseudomonadota</taxon>
        <taxon>Alphaproteobacteria</taxon>
        <taxon>Hyphomicrobiales</taxon>
        <taxon>Methylobacteriaceae</taxon>
        <taxon>Microvirga</taxon>
    </lineage>
</organism>
<sequence>MPRRHNNKGRSTTERFIALPHYMLRSPAWRSLSPVGRCIFLKLAAIYNGGNNGFIALSTRDAAKHVRCSKDTAARAFFELTEKGFIVCCSRGHFDRKSPHASEYRLTVYSCDRTGEKASKAFMRWLPDREKSVAGPMGRTAGPTSGTVRASTKENYRPRSGEKDRDTSSEPISGPTAGTHIIYQTGSGAVEAVEPSGVVDLQPRGRRHAS</sequence>
<evidence type="ECO:0000313" key="3">
    <source>
        <dbReference type="Proteomes" id="UP000605848"/>
    </source>
</evidence>
<evidence type="ECO:0000256" key="1">
    <source>
        <dbReference type="SAM" id="MobiDB-lite"/>
    </source>
</evidence>